<evidence type="ECO:0000259" key="1">
    <source>
        <dbReference type="Pfam" id="PF00248"/>
    </source>
</evidence>
<dbReference type="InterPro" id="IPR023210">
    <property type="entry name" value="NADP_OxRdtase_dom"/>
</dbReference>
<gene>
    <name evidence="2" type="ORF">D3Y59_04815</name>
</gene>
<dbReference type="InterPro" id="IPR036812">
    <property type="entry name" value="NAD(P)_OxRdtase_dom_sf"/>
</dbReference>
<reference evidence="2 3" key="1">
    <citation type="submission" date="2018-09" db="EMBL/GenBank/DDBJ databases">
        <title>Hymenobacter medium sp. nov., isolated from R2A medium.</title>
        <authorList>
            <person name="Yingchao G."/>
        </authorList>
    </citation>
    <scope>NUCLEOTIDE SEQUENCE [LARGE SCALE GENOMIC DNA]</scope>
    <source>
        <strain evidence="3">sh-6</strain>
    </source>
</reference>
<dbReference type="InterPro" id="IPR053135">
    <property type="entry name" value="AKR2_Oxidoreductase"/>
</dbReference>
<dbReference type="GO" id="GO:0016491">
    <property type="term" value="F:oxidoreductase activity"/>
    <property type="evidence" value="ECO:0007669"/>
    <property type="project" value="InterPro"/>
</dbReference>
<dbReference type="EMBL" id="CP032317">
    <property type="protein sequence ID" value="AYA36435.1"/>
    <property type="molecule type" value="Genomic_DNA"/>
</dbReference>
<dbReference type="AlphaFoldDB" id="A0A3B7QXZ4"/>
<organism evidence="2 3">
    <name type="scientific">Hymenobacter oligotrophus</name>
    <dbReference type="NCBI Taxonomy" id="2319843"/>
    <lineage>
        <taxon>Bacteria</taxon>
        <taxon>Pseudomonadati</taxon>
        <taxon>Bacteroidota</taxon>
        <taxon>Cytophagia</taxon>
        <taxon>Cytophagales</taxon>
        <taxon>Hymenobacteraceae</taxon>
        <taxon>Hymenobacter</taxon>
    </lineage>
</organism>
<dbReference type="InterPro" id="IPR020471">
    <property type="entry name" value="AKR"/>
</dbReference>
<dbReference type="Pfam" id="PF00248">
    <property type="entry name" value="Aldo_ket_red"/>
    <property type="match status" value="1"/>
</dbReference>
<feature type="domain" description="NADP-dependent oxidoreductase" evidence="1">
    <location>
        <begin position="15"/>
        <end position="286"/>
    </location>
</feature>
<evidence type="ECO:0000313" key="2">
    <source>
        <dbReference type="EMBL" id="AYA36435.1"/>
    </source>
</evidence>
<dbReference type="PANTHER" id="PTHR43312:SF1">
    <property type="entry name" value="NADP-DEPENDENT OXIDOREDUCTASE DOMAIN-CONTAINING PROTEIN"/>
    <property type="match status" value="1"/>
</dbReference>
<dbReference type="RefSeq" id="WP_119444017.1">
    <property type="nucleotide sequence ID" value="NZ_CP032317.1"/>
</dbReference>
<dbReference type="SUPFAM" id="SSF51430">
    <property type="entry name" value="NAD(P)-linked oxidoreductase"/>
    <property type="match status" value="1"/>
</dbReference>
<dbReference type="PRINTS" id="PR00069">
    <property type="entry name" value="ALDKETRDTASE"/>
</dbReference>
<dbReference type="CDD" id="cd19086">
    <property type="entry name" value="AKR_AKR11C1"/>
    <property type="match status" value="1"/>
</dbReference>
<accession>A0A3B7QXZ4</accession>
<proteinExistence type="predicted"/>
<dbReference type="Gene3D" id="3.20.20.100">
    <property type="entry name" value="NADP-dependent oxidoreductase domain"/>
    <property type="match status" value="1"/>
</dbReference>
<keyword evidence="3" id="KW-1185">Reference proteome</keyword>
<protein>
    <submittedName>
        <fullName evidence="2">Aldo/keto reductase</fullName>
    </submittedName>
</protein>
<dbReference type="OrthoDB" id="9773828at2"/>
<dbReference type="PANTHER" id="PTHR43312">
    <property type="entry name" value="D-THREO-ALDOSE 1-DEHYDROGENASE"/>
    <property type="match status" value="1"/>
</dbReference>
<dbReference type="Proteomes" id="UP000262802">
    <property type="component" value="Chromosome"/>
</dbReference>
<dbReference type="KEGG" id="hyh:D3Y59_04815"/>
<name>A0A3B7QXZ4_9BACT</name>
<sequence>MNYNHLGTSALRVSEIGFGCMSLTLDQAYSSQLLRSAFEQGINFFDTADLYDQGQNEILVGAALRDVRSKVIIATKVGNQWRSDGSGWDWNPSKAHILQAVEHSLRRLGTDYIDLYQLHGGTIDDPIDETIEAFEMLQQQGKIRYYGISSIRPNVIRAYAERSNATSVMMQYSLLDRRPEETCLPLLEQKQISVLARGSLAQGLLLGKAPQAYLGHSAEQVAKAAEVLQQVAGHQRSAASATVRWVLQKPAVASAVIGIRSEAHLHEALAAGHAKALIHEELTTLRQTVPALRYEQHR</sequence>
<evidence type="ECO:0000313" key="3">
    <source>
        <dbReference type="Proteomes" id="UP000262802"/>
    </source>
</evidence>